<comment type="caution">
    <text evidence="4">The sequence shown here is derived from an EMBL/GenBank/DDBJ whole genome shotgun (WGS) entry which is preliminary data.</text>
</comment>
<dbReference type="HOGENOM" id="CLU_071599_0_0_9"/>
<reference evidence="4 5" key="1">
    <citation type="submission" date="2009-01" db="EMBL/GenBank/DDBJ databases">
        <authorList>
            <person name="Qin X."/>
            <person name="Bachman B."/>
            <person name="Battles P."/>
            <person name="Bell A."/>
            <person name="Bess C."/>
            <person name="Bickham C."/>
            <person name="Chaboub L."/>
            <person name="Chen D."/>
            <person name="Coyle M."/>
            <person name="Deiros D.R."/>
            <person name="Dinh H."/>
            <person name="Forbes L."/>
            <person name="Fowler G."/>
            <person name="Francisco L."/>
            <person name="Fu Q."/>
            <person name="Gubbala S."/>
            <person name="Hale W."/>
            <person name="Han Y."/>
            <person name="Hemphill L."/>
            <person name="Highlander S.K."/>
            <person name="Hirani K."/>
            <person name="Hogues M."/>
            <person name="Jackson L."/>
            <person name="Jakkamsetti A."/>
            <person name="Javaid M."/>
            <person name="Jiang H."/>
            <person name="Korchina V."/>
            <person name="Kovar C."/>
            <person name="Lara F."/>
            <person name="Lee S."/>
            <person name="Mata R."/>
            <person name="Mathew T."/>
            <person name="Moen C."/>
            <person name="Morales K."/>
            <person name="Munidasa M."/>
            <person name="Nazareth L."/>
            <person name="Ngo R."/>
            <person name="Nguyen L."/>
            <person name="Okwuonu G."/>
            <person name="Ongeri F."/>
            <person name="Patil S."/>
            <person name="Petrosino J."/>
            <person name="Pham C."/>
            <person name="Pham P."/>
            <person name="Pu L.-L."/>
            <person name="Puazo M."/>
            <person name="Raj R."/>
            <person name="Reid J."/>
            <person name="Rouhana J."/>
            <person name="Saada N."/>
            <person name="Shang Y."/>
            <person name="Simmons D."/>
            <person name="Thornton R."/>
            <person name="Warren J."/>
            <person name="Weissenberger G."/>
            <person name="Zhang J."/>
            <person name="Zhang L."/>
            <person name="Zhou C."/>
            <person name="Zhu D."/>
            <person name="Muzny D."/>
            <person name="Worley K."/>
            <person name="Gibbs R."/>
        </authorList>
    </citation>
    <scope>NUCLEOTIDE SEQUENCE [LARGE SCALE GENOMIC DNA]</scope>
    <source>
        <strain evidence="4 5">DSM 16047</strain>
    </source>
</reference>
<dbReference type="Gene3D" id="3.40.50.1220">
    <property type="entry name" value="TPP-binding domain"/>
    <property type="match status" value="1"/>
</dbReference>
<dbReference type="AlphaFoldDB" id="C2EN98"/>
<evidence type="ECO:0000259" key="3">
    <source>
        <dbReference type="PROSITE" id="PS50305"/>
    </source>
</evidence>
<dbReference type="eggNOG" id="COG0846">
    <property type="taxonomic scope" value="Bacteria"/>
</dbReference>
<dbReference type="InterPro" id="IPR029035">
    <property type="entry name" value="DHS-like_NAD/FAD-binding_dom"/>
</dbReference>
<accession>C2EN98</accession>
<dbReference type="EMBL" id="ACGU01000055">
    <property type="protein sequence ID" value="EEJ71902.1"/>
    <property type="molecule type" value="Genomic_DNA"/>
</dbReference>
<keyword evidence="1" id="KW-0520">NAD</keyword>
<keyword evidence="5" id="KW-1185">Reference proteome</keyword>
<sequence>MNKIDELLKQVKAADAIVVGGGSGMSNAAGMDFWYSASPLFMKYMKPYYDKYHFEGIFKGYYTPFDSKEEKWAFMLYAYKLIFNEPPQKPTYEYLKTVIGNKPVHYVTTNQDGLFKKYFGEDAVSEIQGSWSFMQSSNPETDKNLYDAKKIVKELLPKIKNYKLDSQYFPKSPINDAELIAWVRGPQFLEDKRYNYEYKKFNKFLAKHKGEKILFIEMGVGRMTPMFIQEPFWDMTQYMKDSFYININPKDALTNPVIRDRSLLIGDDINEVLKEAAAKIKEEKHD</sequence>
<gene>
    <name evidence="4" type="ORF">HMPREF0548_1144</name>
</gene>
<dbReference type="OrthoDB" id="394960at2"/>
<dbReference type="InterPro" id="IPR026590">
    <property type="entry name" value="Ssirtuin_cat_dom"/>
</dbReference>
<comment type="caution">
    <text evidence="2">Lacks conserved residue(s) required for the propagation of feature annotation.</text>
</comment>
<dbReference type="Proteomes" id="UP000005583">
    <property type="component" value="Unassembled WGS sequence"/>
</dbReference>
<dbReference type="STRING" id="525365.HMPREF0548_1144"/>
<protein>
    <recommendedName>
        <fullName evidence="3">Deacetylase sirtuin-type domain-containing protein</fullName>
    </recommendedName>
</protein>
<evidence type="ECO:0000256" key="2">
    <source>
        <dbReference type="PROSITE-ProRule" id="PRU00236"/>
    </source>
</evidence>
<organism evidence="4 5">
    <name type="scientific">Lactobacillus ultunensis DSM 16047</name>
    <dbReference type="NCBI Taxonomy" id="525365"/>
    <lineage>
        <taxon>Bacteria</taxon>
        <taxon>Bacillati</taxon>
        <taxon>Bacillota</taxon>
        <taxon>Bacilli</taxon>
        <taxon>Lactobacillales</taxon>
        <taxon>Lactobacillaceae</taxon>
        <taxon>Lactobacillus</taxon>
    </lineage>
</organism>
<evidence type="ECO:0000313" key="4">
    <source>
        <dbReference type="EMBL" id="EEJ71902.1"/>
    </source>
</evidence>
<evidence type="ECO:0000256" key="1">
    <source>
        <dbReference type="ARBA" id="ARBA00023027"/>
    </source>
</evidence>
<evidence type="ECO:0000313" key="5">
    <source>
        <dbReference type="Proteomes" id="UP000005583"/>
    </source>
</evidence>
<dbReference type="PROSITE" id="PS50305">
    <property type="entry name" value="SIRTUIN"/>
    <property type="match status" value="1"/>
</dbReference>
<feature type="domain" description="Deacetylase sirtuin-type" evidence="3">
    <location>
        <begin position="1"/>
        <end position="283"/>
    </location>
</feature>
<name>C2EN98_9LACO</name>
<dbReference type="PATRIC" id="fig|525365.8.peg.185"/>
<dbReference type="RefSeq" id="WP_007125672.1">
    <property type="nucleotide sequence ID" value="NZ_AZFO01000010.1"/>
</dbReference>
<proteinExistence type="predicted"/>
<dbReference type="SUPFAM" id="SSF52467">
    <property type="entry name" value="DHS-like NAD/FAD-binding domain"/>
    <property type="match status" value="1"/>
</dbReference>